<comment type="caution">
    <text evidence="9">The sequence shown here is derived from an EMBL/GenBank/DDBJ whole genome shotgun (WGS) entry which is preliminary data.</text>
</comment>
<reference evidence="9" key="1">
    <citation type="journal article" date="2014" name="Int. J. Syst. Evol. Microbiol.">
        <title>Complete genome sequence of Corynebacterium casei LMG S-19264T (=DSM 44701T), isolated from a smear-ripened cheese.</title>
        <authorList>
            <consortium name="US DOE Joint Genome Institute (JGI-PGF)"/>
            <person name="Walter F."/>
            <person name="Albersmeier A."/>
            <person name="Kalinowski J."/>
            <person name="Ruckert C."/>
        </authorList>
    </citation>
    <scope>NUCLEOTIDE SEQUENCE</scope>
    <source>
        <strain evidence="9">CGMCC 1.15448</strain>
    </source>
</reference>
<dbReference type="InterPro" id="IPR013780">
    <property type="entry name" value="Glyco_hydro_b"/>
</dbReference>
<dbReference type="PIRSF" id="PIRSF001092">
    <property type="entry name" value="Alpha-L-fucosidase"/>
    <property type="match status" value="1"/>
</dbReference>
<dbReference type="Pfam" id="PF01120">
    <property type="entry name" value="Alpha_L_fucos"/>
    <property type="match status" value="1"/>
</dbReference>
<dbReference type="GO" id="GO:0016139">
    <property type="term" value="P:glycoside catabolic process"/>
    <property type="evidence" value="ECO:0007669"/>
    <property type="project" value="TreeGrafter"/>
</dbReference>
<name>A0A8J2UBV6_9BACT</name>
<reference evidence="9" key="2">
    <citation type="submission" date="2020-09" db="EMBL/GenBank/DDBJ databases">
        <authorList>
            <person name="Sun Q."/>
            <person name="Zhou Y."/>
        </authorList>
    </citation>
    <scope>NUCLEOTIDE SEQUENCE</scope>
    <source>
        <strain evidence="9">CGMCC 1.15448</strain>
    </source>
</reference>
<dbReference type="PRINTS" id="PR00741">
    <property type="entry name" value="GLHYDRLASE29"/>
</dbReference>
<evidence type="ECO:0000256" key="5">
    <source>
        <dbReference type="ARBA" id="ARBA00022801"/>
    </source>
</evidence>
<dbReference type="GO" id="GO:0006004">
    <property type="term" value="P:fucose metabolic process"/>
    <property type="evidence" value="ECO:0007669"/>
    <property type="project" value="InterPro"/>
</dbReference>
<keyword evidence="5" id="KW-0378">Hydrolase</keyword>
<gene>
    <name evidence="9" type="ORF">GCM10011511_18640</name>
</gene>
<evidence type="ECO:0000313" key="10">
    <source>
        <dbReference type="Proteomes" id="UP000607559"/>
    </source>
</evidence>
<dbReference type="PANTHER" id="PTHR10030">
    <property type="entry name" value="ALPHA-L-FUCOSIDASE"/>
    <property type="match status" value="1"/>
</dbReference>
<evidence type="ECO:0000256" key="2">
    <source>
        <dbReference type="ARBA" id="ARBA00007951"/>
    </source>
</evidence>
<comment type="function">
    <text evidence="1">Alpha-L-fucosidase is responsible for hydrolyzing the alpha-1,6-linked fucose joined to the reducing-end N-acetylglucosamine of the carbohydrate moieties of glycoproteins.</text>
</comment>
<evidence type="ECO:0000256" key="1">
    <source>
        <dbReference type="ARBA" id="ARBA00004071"/>
    </source>
</evidence>
<dbReference type="Pfam" id="PF16757">
    <property type="entry name" value="Fucosidase_C"/>
    <property type="match status" value="1"/>
</dbReference>
<feature type="domain" description="Alpha-L-fucosidase C-terminal" evidence="8">
    <location>
        <begin position="367"/>
        <end position="446"/>
    </location>
</feature>
<dbReference type="InterPro" id="IPR000933">
    <property type="entry name" value="Glyco_hydro_29"/>
</dbReference>
<dbReference type="EMBL" id="BMJC01000002">
    <property type="protein sequence ID" value="GGA95580.1"/>
    <property type="molecule type" value="Genomic_DNA"/>
</dbReference>
<dbReference type="Gene3D" id="3.20.20.80">
    <property type="entry name" value="Glycosidases"/>
    <property type="match status" value="1"/>
</dbReference>
<dbReference type="GO" id="GO:0005764">
    <property type="term" value="C:lysosome"/>
    <property type="evidence" value="ECO:0007669"/>
    <property type="project" value="TreeGrafter"/>
</dbReference>
<comment type="similarity">
    <text evidence="2">Belongs to the glycosyl hydrolase 29 family.</text>
</comment>
<evidence type="ECO:0000256" key="4">
    <source>
        <dbReference type="ARBA" id="ARBA00022729"/>
    </source>
</evidence>
<accession>A0A8J2UBV6</accession>
<dbReference type="InterPro" id="IPR016286">
    <property type="entry name" value="FUC_metazoa-typ"/>
</dbReference>
<dbReference type="SMART" id="SM00812">
    <property type="entry name" value="Alpha_L_fucos"/>
    <property type="match status" value="1"/>
</dbReference>
<dbReference type="Gene3D" id="2.60.40.1180">
    <property type="entry name" value="Golgi alpha-mannosidase II"/>
    <property type="match status" value="1"/>
</dbReference>
<keyword evidence="4" id="KW-0732">Signal</keyword>
<evidence type="ECO:0000256" key="6">
    <source>
        <dbReference type="ARBA" id="ARBA00023295"/>
    </source>
</evidence>
<dbReference type="InterPro" id="IPR031919">
    <property type="entry name" value="Fucosidase_C"/>
</dbReference>
<sequence length="452" mass="52483">MLVLACTWLSATGLFAQAYQPDWASLDKRPVPQWYKDAKFGIFIHWGVYSVPGYSKKREYAEWYQYGLNHNDTARIRYHKAKFGDLTYYQLADQFKAELYDPAEWARVIEGSGAKYVVLTSKHHDGFANWPSQATALAWSMPWNAGVTGPHRDLLGDLFAALRKTSVHPGMYYSLYEWFNPIWLNDKPRYVTEYMLPQMHDLINTYHPDVFWTDGDWEASDTLFHSREFLAWLYNESPVKDQVVTYDRWGKGIRFHHGGVYTPEYQPDLDFKDHYFEESRGMGFSYGYNRAEDSWDYNSAQSLVLALIDKVSRGGNFLLDIGPDEHGKIPPIMEERLQQMGHWMSINSEAIYGAVRWKKVSQGDSVKECFFTYSPERKDLYVLLPRWPSGGRFVVRDLALPAGTTVELLDTKQALTWKAVGKDVEIRLPAFDPNRMTSEYVYVIKIHSINNK</sequence>
<organism evidence="9 10">
    <name type="scientific">Puia dinghuensis</name>
    <dbReference type="NCBI Taxonomy" id="1792502"/>
    <lineage>
        <taxon>Bacteria</taxon>
        <taxon>Pseudomonadati</taxon>
        <taxon>Bacteroidota</taxon>
        <taxon>Chitinophagia</taxon>
        <taxon>Chitinophagales</taxon>
        <taxon>Chitinophagaceae</taxon>
        <taxon>Puia</taxon>
    </lineage>
</organism>
<dbReference type="GO" id="GO:0004560">
    <property type="term" value="F:alpha-L-fucosidase activity"/>
    <property type="evidence" value="ECO:0007669"/>
    <property type="project" value="InterPro"/>
</dbReference>
<evidence type="ECO:0000256" key="3">
    <source>
        <dbReference type="ARBA" id="ARBA00012662"/>
    </source>
</evidence>
<dbReference type="Proteomes" id="UP000607559">
    <property type="component" value="Unassembled WGS sequence"/>
</dbReference>
<dbReference type="InterPro" id="IPR057739">
    <property type="entry name" value="Glyco_hydro_29_N"/>
</dbReference>
<evidence type="ECO:0000313" key="9">
    <source>
        <dbReference type="EMBL" id="GGA95580.1"/>
    </source>
</evidence>
<evidence type="ECO:0000259" key="7">
    <source>
        <dbReference type="Pfam" id="PF01120"/>
    </source>
</evidence>
<protein>
    <recommendedName>
        <fullName evidence="3">alpha-L-fucosidase</fullName>
        <ecNumber evidence="3">3.2.1.51</ecNumber>
    </recommendedName>
</protein>
<proteinExistence type="inferred from homology"/>
<dbReference type="EC" id="3.2.1.51" evidence="3"/>
<dbReference type="AlphaFoldDB" id="A0A8J2UBV6"/>
<keyword evidence="6" id="KW-0326">Glycosidase</keyword>
<dbReference type="PANTHER" id="PTHR10030:SF37">
    <property type="entry name" value="ALPHA-L-FUCOSIDASE-RELATED"/>
    <property type="match status" value="1"/>
</dbReference>
<dbReference type="InterPro" id="IPR017853">
    <property type="entry name" value="GH"/>
</dbReference>
<evidence type="ECO:0000259" key="8">
    <source>
        <dbReference type="Pfam" id="PF16757"/>
    </source>
</evidence>
<dbReference type="SUPFAM" id="SSF51445">
    <property type="entry name" value="(Trans)glycosidases"/>
    <property type="match status" value="1"/>
</dbReference>
<feature type="domain" description="Glycoside hydrolase family 29 N-terminal" evidence="7">
    <location>
        <begin position="16"/>
        <end position="349"/>
    </location>
</feature>
<keyword evidence="10" id="KW-1185">Reference proteome</keyword>